<dbReference type="PANTHER" id="PTHR22844">
    <property type="entry name" value="F-BOX AND WD40 DOMAIN PROTEIN"/>
    <property type="match status" value="1"/>
</dbReference>
<keyword evidence="2" id="KW-1185">Reference proteome</keyword>
<evidence type="ECO:0000313" key="2">
    <source>
        <dbReference type="Proteomes" id="UP000886595"/>
    </source>
</evidence>
<dbReference type="SUPFAM" id="SSF50978">
    <property type="entry name" value="WD40 repeat-like"/>
    <property type="match status" value="1"/>
</dbReference>
<organism evidence="1 2">
    <name type="scientific">Brassica carinata</name>
    <name type="common">Ethiopian mustard</name>
    <name type="synonym">Abyssinian cabbage</name>
    <dbReference type="NCBI Taxonomy" id="52824"/>
    <lineage>
        <taxon>Eukaryota</taxon>
        <taxon>Viridiplantae</taxon>
        <taxon>Streptophyta</taxon>
        <taxon>Embryophyta</taxon>
        <taxon>Tracheophyta</taxon>
        <taxon>Spermatophyta</taxon>
        <taxon>Magnoliopsida</taxon>
        <taxon>eudicotyledons</taxon>
        <taxon>Gunneridae</taxon>
        <taxon>Pentapetalae</taxon>
        <taxon>rosids</taxon>
        <taxon>malvids</taxon>
        <taxon>Brassicales</taxon>
        <taxon>Brassicaceae</taxon>
        <taxon>Brassiceae</taxon>
        <taxon>Brassica</taxon>
    </lineage>
</organism>
<dbReference type="InterPro" id="IPR045182">
    <property type="entry name" value="JINGUBANG-like"/>
</dbReference>
<evidence type="ECO:0000313" key="1">
    <source>
        <dbReference type="EMBL" id="KAG2329221.1"/>
    </source>
</evidence>
<comment type="caution">
    <text evidence="1">The sequence shown here is derived from an EMBL/GenBank/DDBJ whole genome shotgun (WGS) entry which is preliminary data.</text>
</comment>
<sequence>MSSRIRFSKSFVLSTLLPTTGAYKLLAVLSAHVVGSIFSALCGEFLLSASQGKDIIVWQQPDLKIFAKFGQGDGSVKALVSVGSKVFTAHQDSKIRVWKVSQRRECFQACGYASHDVRLLREVYETD</sequence>
<proteinExistence type="predicted"/>
<dbReference type="InterPro" id="IPR036322">
    <property type="entry name" value="WD40_repeat_dom_sf"/>
</dbReference>
<dbReference type="Proteomes" id="UP000886595">
    <property type="component" value="Unassembled WGS sequence"/>
</dbReference>
<protein>
    <submittedName>
        <fullName evidence="1">Uncharacterized protein</fullName>
    </submittedName>
</protein>
<dbReference type="OrthoDB" id="674604at2759"/>
<dbReference type="InterPro" id="IPR015943">
    <property type="entry name" value="WD40/YVTN_repeat-like_dom_sf"/>
</dbReference>
<reference evidence="1 2" key="1">
    <citation type="submission" date="2020-02" db="EMBL/GenBank/DDBJ databases">
        <authorList>
            <person name="Ma Q."/>
            <person name="Huang Y."/>
            <person name="Song X."/>
            <person name="Pei D."/>
        </authorList>
    </citation>
    <scope>NUCLEOTIDE SEQUENCE [LARGE SCALE GENOMIC DNA]</scope>
    <source>
        <strain evidence="1">Sxm20200214</strain>
        <tissue evidence="1">Leaf</tissue>
    </source>
</reference>
<dbReference type="PANTHER" id="PTHR22844:SF340">
    <property type="entry name" value="OS01G0946100 PROTEIN"/>
    <property type="match status" value="1"/>
</dbReference>
<dbReference type="Gene3D" id="2.130.10.10">
    <property type="entry name" value="YVTN repeat-like/Quinoprotein amine dehydrogenase"/>
    <property type="match status" value="1"/>
</dbReference>
<name>A0A8X7WFI3_BRACI</name>
<accession>A0A8X7WFI3</accession>
<dbReference type="AlphaFoldDB" id="A0A8X7WFI3"/>
<gene>
    <name evidence="1" type="ORF">Bca52824_000401</name>
</gene>
<dbReference type="EMBL" id="JAAMPC010000001">
    <property type="protein sequence ID" value="KAG2329221.1"/>
    <property type="molecule type" value="Genomic_DNA"/>
</dbReference>